<accession>A0A155AEA4</accession>
<proteinExistence type="predicted"/>
<sequence length="129" mass="14652">MINHEFSRKTEKNLKGVHKDLSEVMRKALKLSPVDFGISEGVRNQKRQLELLALGKSLTSKSRHLTGHAVDVFAVINGTVSWDFKHYQTIATAVFQAAKELSVDIEWGGNWTEIKDGVHFQLSRKMYPE</sequence>
<name>A0A155AEA4_9ENTR</name>
<dbReference type="RefSeq" id="WP_023294975.1">
    <property type="nucleotide sequence ID" value="NZ_CABGYR010000001.1"/>
</dbReference>
<evidence type="ECO:0000313" key="3">
    <source>
        <dbReference type="Proteomes" id="UP000476281"/>
    </source>
</evidence>
<reference evidence="2 3" key="1">
    <citation type="submission" date="2019-09" db="EMBL/GenBank/DDBJ databases">
        <title>Reversal of blaTEM antimicrobial resistance by CRISPR-Cas9 in clinical E. coli and other Enterobacteriaceae strains.</title>
        <authorList>
            <person name="Tagliaferri T."/>
            <person name="Guimaraes N."/>
            <person name="Pereira M."/>
            <person name="Felicori L."/>
            <person name="Horz H.-P."/>
            <person name="Santos S."/>
            <person name="Mendes T."/>
        </authorList>
    </citation>
    <scope>NUCLEOTIDE SEQUENCE [LARGE SCALE GENOMIC DNA]</scope>
    <source>
        <strain evidence="2 3">E2_blaTEM_MG</strain>
    </source>
</reference>
<dbReference type="AlphaFoldDB" id="A0A155AEA4"/>
<dbReference type="InterPro" id="IPR039561">
    <property type="entry name" value="Peptidase_M15C"/>
</dbReference>
<dbReference type="EMBL" id="WBSZ01000016">
    <property type="protein sequence ID" value="KAB2529179.1"/>
    <property type="molecule type" value="Genomic_DNA"/>
</dbReference>
<dbReference type="InterPro" id="IPR009045">
    <property type="entry name" value="Zn_M74/Hedgehog-like"/>
</dbReference>
<dbReference type="Proteomes" id="UP000476281">
    <property type="component" value="Unassembled WGS sequence"/>
</dbReference>
<protein>
    <submittedName>
        <fullName evidence="2">M15 family metallopeptidase</fullName>
    </submittedName>
</protein>
<dbReference type="CDD" id="cd14845">
    <property type="entry name" value="L-Ala-D-Glu_peptidase_like"/>
    <property type="match status" value="1"/>
</dbReference>
<evidence type="ECO:0000313" key="2">
    <source>
        <dbReference type="EMBL" id="KAB2529179.1"/>
    </source>
</evidence>
<organism evidence="2 3">
    <name type="scientific">Enterobacter hormaechei</name>
    <dbReference type="NCBI Taxonomy" id="158836"/>
    <lineage>
        <taxon>Bacteria</taxon>
        <taxon>Pseudomonadati</taxon>
        <taxon>Pseudomonadota</taxon>
        <taxon>Gammaproteobacteria</taxon>
        <taxon>Enterobacterales</taxon>
        <taxon>Enterobacteriaceae</taxon>
        <taxon>Enterobacter</taxon>
        <taxon>Enterobacter cloacae complex</taxon>
    </lineage>
</organism>
<gene>
    <name evidence="2" type="ORF">F9C29_01910</name>
</gene>
<dbReference type="Pfam" id="PF13539">
    <property type="entry name" value="Peptidase_M15_4"/>
    <property type="match status" value="1"/>
</dbReference>
<dbReference type="GO" id="GO:0008233">
    <property type="term" value="F:peptidase activity"/>
    <property type="evidence" value="ECO:0007669"/>
    <property type="project" value="InterPro"/>
</dbReference>
<dbReference type="Gene3D" id="3.30.1380.10">
    <property type="match status" value="1"/>
</dbReference>
<evidence type="ECO:0000259" key="1">
    <source>
        <dbReference type="Pfam" id="PF13539"/>
    </source>
</evidence>
<feature type="domain" description="Peptidase M15C" evidence="1">
    <location>
        <begin position="60"/>
        <end position="122"/>
    </location>
</feature>
<dbReference type="SUPFAM" id="SSF55166">
    <property type="entry name" value="Hedgehog/DD-peptidase"/>
    <property type="match status" value="1"/>
</dbReference>
<comment type="caution">
    <text evidence="2">The sequence shown here is derived from an EMBL/GenBank/DDBJ whole genome shotgun (WGS) entry which is preliminary data.</text>
</comment>